<dbReference type="EMBL" id="OX458333">
    <property type="protein sequence ID" value="CAI8817436.1"/>
    <property type="molecule type" value="Genomic_DNA"/>
</dbReference>
<evidence type="ECO:0000259" key="1">
    <source>
        <dbReference type="SMART" id="SM00778"/>
    </source>
</evidence>
<evidence type="ECO:0000313" key="2">
    <source>
        <dbReference type="EMBL" id="CAI8817436.1"/>
    </source>
</evidence>
<evidence type="ECO:0000313" key="3">
    <source>
        <dbReference type="Proteomes" id="UP001162030"/>
    </source>
</evidence>
<name>A0ABN8X1M6_9GAMM</name>
<organism evidence="2 3">
    <name type="scientific">Methylocaldum szegediense</name>
    <dbReference type="NCBI Taxonomy" id="73780"/>
    <lineage>
        <taxon>Bacteria</taxon>
        <taxon>Pseudomonadati</taxon>
        <taxon>Pseudomonadota</taxon>
        <taxon>Gammaproteobacteria</taxon>
        <taxon>Methylococcales</taxon>
        <taxon>Methylococcaceae</taxon>
        <taxon>Methylocaldum</taxon>
    </lineage>
</organism>
<dbReference type="RefSeq" id="WP_202901057.1">
    <property type="nucleotide sequence ID" value="NZ_OX458333.1"/>
</dbReference>
<accession>A0ABN8X1M6</accession>
<feature type="domain" description="DNA primase/helicase Gp4 N-terminal Bacteriophage T7-like" evidence="1">
    <location>
        <begin position="38"/>
        <end position="76"/>
    </location>
</feature>
<dbReference type="SMART" id="SM00778">
    <property type="entry name" value="Prim_Zn_Ribbon"/>
    <property type="match status" value="1"/>
</dbReference>
<dbReference type="Proteomes" id="UP001162030">
    <property type="component" value="Chromosome"/>
</dbReference>
<sequence>MTRSSLESRDVRNAARGAWVAILGDLAPELEAALARPGRHVPCPVHGGRDGFRLYPDAEKTGGGICNTCGAYPDGFSLLMWLKG</sequence>
<dbReference type="SUPFAM" id="SSF57783">
    <property type="entry name" value="Zinc beta-ribbon"/>
    <property type="match status" value="1"/>
</dbReference>
<dbReference type="InterPro" id="IPR013237">
    <property type="entry name" value="Phage_T7_Gp4_N"/>
</dbReference>
<gene>
    <name evidence="2" type="ORF">MSZNOR_1892</name>
</gene>
<proteinExistence type="predicted"/>
<reference evidence="2 3" key="1">
    <citation type="submission" date="2023-03" db="EMBL/GenBank/DDBJ databases">
        <authorList>
            <person name="Pearce D."/>
        </authorList>
    </citation>
    <scope>NUCLEOTIDE SEQUENCE [LARGE SCALE GENOMIC DNA]</scope>
    <source>
        <strain evidence="2">Msz</strain>
    </source>
</reference>
<protein>
    <recommendedName>
        <fullName evidence="1">DNA primase/helicase Gp4 N-terminal Bacteriophage T7-like domain-containing protein</fullName>
    </recommendedName>
</protein>
<dbReference type="Pfam" id="PF08273">
    <property type="entry name" value="Zn_Ribbon_Prim"/>
    <property type="match status" value="1"/>
</dbReference>
<keyword evidence="3" id="KW-1185">Reference proteome</keyword>